<feature type="compositionally biased region" description="Basic residues" evidence="1">
    <location>
        <begin position="276"/>
        <end position="289"/>
    </location>
</feature>
<sequence>MNIEEILSQLKSEDSTFPRKALKAAISQREEITPHLLKIIENVNHDSSELLNRERDLSLIYAMFLLAQFREPSAYPLIVTLVSKNEQVVEDLLGDLVTEDLGRMLASVYDGRLELIQELIENHSLYEYVRTAAIKCLTILVAHKLLPREVVINYFRLLFNSKLKKDGSYVWTSLVCESTNLCPKELEIEIRKTFEADLIEPFFINLKDVEKSLKTNINQSLSSLRKNHHYSLINNTIAEIEGWACFKHEPSKKTISTEEVAPSFSGLFKKTNTSNKKLKKSQNKKKGFG</sequence>
<dbReference type="InterPro" id="IPR010602">
    <property type="entry name" value="DUF1186"/>
</dbReference>
<dbReference type="Proteomes" id="UP000003477">
    <property type="component" value="Unassembled WGS sequence"/>
</dbReference>
<name>G5J3D1_CROWT</name>
<evidence type="ECO:0000256" key="1">
    <source>
        <dbReference type="SAM" id="MobiDB-lite"/>
    </source>
</evidence>
<evidence type="ECO:0000313" key="2">
    <source>
        <dbReference type="EMBL" id="EHJ13303.1"/>
    </source>
</evidence>
<dbReference type="InterPro" id="IPR016024">
    <property type="entry name" value="ARM-type_fold"/>
</dbReference>
<dbReference type="AlphaFoldDB" id="G5J3D1"/>
<dbReference type="EMBL" id="AESD01000310">
    <property type="protein sequence ID" value="EHJ13303.1"/>
    <property type="molecule type" value="Genomic_DNA"/>
</dbReference>
<dbReference type="GeneID" id="88765740"/>
<proteinExistence type="predicted"/>
<feature type="region of interest" description="Disordered" evidence="1">
    <location>
        <begin position="269"/>
        <end position="289"/>
    </location>
</feature>
<dbReference type="Pfam" id="PF06685">
    <property type="entry name" value="DUF1186"/>
    <property type="match status" value="1"/>
</dbReference>
<comment type="caution">
    <text evidence="2">The sequence shown here is derived from an EMBL/GenBank/DDBJ whole genome shotgun (WGS) entry which is preliminary data.</text>
</comment>
<evidence type="ECO:0000313" key="3">
    <source>
        <dbReference type="Proteomes" id="UP000003477"/>
    </source>
</evidence>
<reference evidence="2 3" key="1">
    <citation type="journal article" date="2011" name="Front. Microbiol.">
        <title>Two Strains of Crocosphaera watsonii with Highly Conserved Genomes are Distinguished by Strain-Specific Features.</title>
        <authorList>
            <person name="Bench S.R."/>
            <person name="Ilikchyan I.N."/>
            <person name="Tripp H.J."/>
            <person name="Zehr J.P."/>
        </authorList>
    </citation>
    <scope>NUCLEOTIDE SEQUENCE [LARGE SCALE GENOMIC DNA]</scope>
    <source>
        <strain evidence="2 3">WH 0003</strain>
    </source>
</reference>
<protein>
    <submittedName>
        <fullName evidence="2">Uncharacterized protein</fullName>
    </submittedName>
</protein>
<dbReference type="PATRIC" id="fig|423471.3.peg.1884"/>
<gene>
    <name evidence="2" type="ORF">CWATWH0003_2008</name>
</gene>
<organism evidence="2 3">
    <name type="scientific">Crocosphaera watsonii WH 0003</name>
    <dbReference type="NCBI Taxonomy" id="423471"/>
    <lineage>
        <taxon>Bacteria</taxon>
        <taxon>Bacillati</taxon>
        <taxon>Cyanobacteriota</taxon>
        <taxon>Cyanophyceae</taxon>
        <taxon>Oscillatoriophycideae</taxon>
        <taxon>Chroococcales</taxon>
        <taxon>Aphanothecaceae</taxon>
        <taxon>Crocosphaera</taxon>
    </lineage>
</organism>
<accession>G5J3D1</accession>
<dbReference type="SUPFAM" id="SSF48371">
    <property type="entry name" value="ARM repeat"/>
    <property type="match status" value="1"/>
</dbReference>
<dbReference type="RefSeq" id="WP_007310330.1">
    <property type="nucleotide sequence ID" value="NZ_AESD01000310.1"/>
</dbReference>